<feature type="binding site" evidence="10">
    <location>
        <position position="167"/>
    </location>
    <ligand>
        <name>Zn(2+)</name>
        <dbReference type="ChEBI" id="CHEBI:29105"/>
    </ligand>
</feature>
<dbReference type="PANTHER" id="PTHR30390">
    <property type="entry name" value="SEDOHEPTULOSE 7-PHOSPHATE ISOMERASE / DNAA INITIATOR-ASSOCIATING FACTOR FOR REPLICATION INITIATION"/>
    <property type="match status" value="1"/>
</dbReference>
<comment type="function">
    <text evidence="2 10">Catalyzes the isomerization of sedoheptulose 7-phosphate in D-glycero-D-manno-heptose 7-phosphate.</text>
</comment>
<dbReference type="Pfam" id="PF13580">
    <property type="entry name" value="SIS_2"/>
    <property type="match status" value="1"/>
</dbReference>
<keyword evidence="8 10" id="KW-0413">Isomerase</keyword>
<evidence type="ECO:0000256" key="9">
    <source>
        <dbReference type="ARBA" id="ARBA00023277"/>
    </source>
</evidence>
<comment type="subcellular location">
    <subcellularLocation>
        <location evidence="3 10">Cytoplasm</location>
    </subcellularLocation>
</comment>
<dbReference type="OrthoDB" id="9810929at2"/>
<evidence type="ECO:0000256" key="4">
    <source>
        <dbReference type="ARBA" id="ARBA00009894"/>
    </source>
</evidence>
<accession>A0A3N4URA3</accession>
<keyword evidence="13" id="KW-1185">Reference proteome</keyword>
<evidence type="ECO:0000256" key="1">
    <source>
        <dbReference type="ARBA" id="ARBA00000348"/>
    </source>
</evidence>
<dbReference type="PANTHER" id="PTHR30390:SF6">
    <property type="entry name" value="DNAA INITIATOR-ASSOCIATING PROTEIN DIAA"/>
    <property type="match status" value="1"/>
</dbReference>
<dbReference type="UniPathway" id="UPA00041">
    <property type="reaction ID" value="UER00436"/>
</dbReference>
<evidence type="ECO:0000313" key="12">
    <source>
        <dbReference type="EMBL" id="RPE72558.1"/>
    </source>
</evidence>
<keyword evidence="6 10" id="KW-0479">Metal-binding</keyword>
<gene>
    <name evidence="10" type="primary">gmhA</name>
    <name evidence="12" type="ORF">EDC62_0249</name>
</gene>
<feature type="binding site" evidence="10">
    <location>
        <position position="60"/>
    </location>
    <ligand>
        <name>Zn(2+)</name>
        <dbReference type="ChEBI" id="CHEBI:29105"/>
    </ligand>
</feature>
<dbReference type="SUPFAM" id="SSF53697">
    <property type="entry name" value="SIS domain"/>
    <property type="match status" value="1"/>
</dbReference>
<evidence type="ECO:0000256" key="10">
    <source>
        <dbReference type="HAMAP-Rule" id="MF_00067"/>
    </source>
</evidence>
<evidence type="ECO:0000256" key="6">
    <source>
        <dbReference type="ARBA" id="ARBA00022723"/>
    </source>
</evidence>
<evidence type="ECO:0000256" key="2">
    <source>
        <dbReference type="ARBA" id="ARBA00003172"/>
    </source>
</evidence>
<comment type="cofactor">
    <cofactor evidence="10">
        <name>Zn(2+)</name>
        <dbReference type="ChEBI" id="CHEBI:29105"/>
    </cofactor>
    <text evidence="10">Binds 1 zinc ion per subunit.</text>
</comment>
<comment type="caution">
    <text evidence="12">The sequence shown here is derived from an EMBL/GenBank/DDBJ whole genome shotgun (WGS) entry which is preliminary data.</text>
</comment>
<comment type="catalytic activity">
    <reaction evidence="1 10">
        <text>2 D-sedoheptulose 7-phosphate = D-glycero-alpha-D-manno-heptose 7-phosphate + D-glycero-beta-D-manno-heptose 7-phosphate</text>
        <dbReference type="Rhea" id="RHEA:27489"/>
        <dbReference type="ChEBI" id="CHEBI:57483"/>
        <dbReference type="ChEBI" id="CHEBI:60203"/>
        <dbReference type="ChEBI" id="CHEBI:60204"/>
        <dbReference type="EC" id="5.3.1.28"/>
    </reaction>
</comment>
<dbReference type="GO" id="GO:2001061">
    <property type="term" value="P:D-glycero-D-manno-heptose 7-phosphate biosynthetic process"/>
    <property type="evidence" value="ECO:0007669"/>
    <property type="project" value="UniProtKB-UniPathway"/>
</dbReference>
<dbReference type="PROSITE" id="PS51464">
    <property type="entry name" value="SIS"/>
    <property type="match status" value="1"/>
</dbReference>
<dbReference type="RefSeq" id="WP_124219565.1">
    <property type="nucleotide sequence ID" value="NZ_RKQL01000001.1"/>
</dbReference>
<keyword evidence="5 10" id="KW-0963">Cytoplasm</keyword>
<comment type="miscellaneous">
    <text evidence="10">The reaction produces a racemic mixture of D-glycero-alpha-D-manno-heptose 7-phosphate and D-glycero-beta-D-manno-heptose 7-phosphate.</text>
</comment>
<dbReference type="GO" id="GO:0008270">
    <property type="term" value="F:zinc ion binding"/>
    <property type="evidence" value="ECO:0007669"/>
    <property type="project" value="UniProtKB-UniRule"/>
</dbReference>
<feature type="binding site" evidence="10">
    <location>
        <begin position="89"/>
        <end position="90"/>
    </location>
    <ligand>
        <name>substrate</name>
    </ligand>
</feature>
<dbReference type="AlphaFoldDB" id="A0A3N4URA3"/>
<dbReference type="GO" id="GO:0005737">
    <property type="term" value="C:cytoplasm"/>
    <property type="evidence" value="ECO:0007669"/>
    <property type="project" value="UniProtKB-SubCell"/>
</dbReference>
<dbReference type="InterPro" id="IPR035461">
    <property type="entry name" value="GmhA/DiaA"/>
</dbReference>
<feature type="binding site" evidence="10">
    <location>
        <begin position="115"/>
        <end position="117"/>
    </location>
    <ligand>
        <name>substrate</name>
    </ligand>
</feature>
<comment type="subunit">
    <text evidence="10">Homotetramer.</text>
</comment>
<keyword evidence="7 10" id="KW-0862">Zinc</keyword>
<dbReference type="GO" id="GO:0008968">
    <property type="term" value="F:D-sedoheptulose 7-phosphate isomerase activity"/>
    <property type="evidence" value="ECO:0007669"/>
    <property type="project" value="UniProtKB-UniRule"/>
</dbReference>
<comment type="similarity">
    <text evidence="4 10">Belongs to the SIS family. GmhA subfamily.</text>
</comment>
<feature type="binding site" evidence="10">
    <location>
        <position position="60"/>
    </location>
    <ligand>
        <name>substrate</name>
    </ligand>
</feature>
<protein>
    <recommendedName>
        <fullName evidence="10">Phosphoheptose isomerase</fullName>
        <ecNumber evidence="10">5.3.1.28</ecNumber>
    </recommendedName>
    <alternativeName>
        <fullName evidence="10">Sedoheptulose 7-phosphate isomerase</fullName>
    </alternativeName>
</protein>
<dbReference type="InterPro" id="IPR050099">
    <property type="entry name" value="SIS_GmhA/DiaA_subfam"/>
</dbReference>
<dbReference type="GO" id="GO:0005975">
    <property type="term" value="P:carbohydrate metabolic process"/>
    <property type="evidence" value="ECO:0007669"/>
    <property type="project" value="UniProtKB-UniRule"/>
</dbReference>
<dbReference type="InterPro" id="IPR001347">
    <property type="entry name" value="SIS_dom"/>
</dbReference>
<dbReference type="InterPro" id="IPR004515">
    <property type="entry name" value="Phosphoheptose_Isoase"/>
</dbReference>
<evidence type="ECO:0000256" key="7">
    <source>
        <dbReference type="ARBA" id="ARBA00022833"/>
    </source>
</evidence>
<dbReference type="InterPro" id="IPR046348">
    <property type="entry name" value="SIS_dom_sf"/>
</dbReference>
<feature type="binding site" evidence="10">
    <location>
        <position position="175"/>
    </location>
    <ligand>
        <name>Zn(2+)</name>
        <dbReference type="ChEBI" id="CHEBI:29105"/>
    </ligand>
</feature>
<keyword evidence="9 10" id="KW-0119">Carbohydrate metabolism</keyword>
<evidence type="ECO:0000256" key="3">
    <source>
        <dbReference type="ARBA" id="ARBA00004496"/>
    </source>
</evidence>
<comment type="pathway">
    <text evidence="10">Carbohydrate biosynthesis; D-glycero-D-manno-heptose 7-phosphate biosynthesis; D-glycero-alpha-D-manno-heptose 7-phosphate and D-glycero-beta-D-manno-heptose 7-phosphate from sedoheptulose 7-phosphate: step 1/1.</text>
</comment>
<feature type="domain" description="SIS" evidence="11">
    <location>
        <begin position="32"/>
        <end position="192"/>
    </location>
</feature>
<feature type="binding site" evidence="10">
    <location>
        <position position="167"/>
    </location>
    <ligand>
        <name>substrate</name>
    </ligand>
</feature>
<feature type="binding site" evidence="10">
    <location>
        <begin position="47"/>
        <end position="49"/>
    </location>
    <ligand>
        <name>substrate</name>
    </ligand>
</feature>
<evidence type="ECO:0000256" key="5">
    <source>
        <dbReference type="ARBA" id="ARBA00022490"/>
    </source>
</evidence>
<reference evidence="12 13" key="1">
    <citation type="submission" date="2018-11" db="EMBL/GenBank/DDBJ databases">
        <title>Genomic Encyclopedia of Type Strains, Phase IV (KMG-IV): sequencing the most valuable type-strain genomes for metagenomic binning, comparative biology and taxonomic classification.</title>
        <authorList>
            <person name="Goeker M."/>
        </authorList>
    </citation>
    <scope>NUCLEOTIDE SEQUENCE [LARGE SCALE GENOMIC DNA]</scope>
    <source>
        <strain evidence="12 13">DSM 101684</strain>
    </source>
</reference>
<dbReference type="Gene3D" id="3.40.50.10490">
    <property type="entry name" value="Glucose-6-phosphate isomerase like protein, domain 1"/>
    <property type="match status" value="1"/>
</dbReference>
<feature type="binding site" evidence="10">
    <location>
        <position position="56"/>
    </location>
    <ligand>
        <name>Zn(2+)</name>
        <dbReference type="ChEBI" id="CHEBI:29105"/>
    </ligand>
</feature>
<dbReference type="GO" id="GO:0097367">
    <property type="term" value="F:carbohydrate derivative binding"/>
    <property type="evidence" value="ECO:0007669"/>
    <property type="project" value="InterPro"/>
</dbReference>
<evidence type="ECO:0000259" key="11">
    <source>
        <dbReference type="PROSITE" id="PS51464"/>
    </source>
</evidence>
<feature type="binding site" evidence="10">
    <location>
        <position position="120"/>
    </location>
    <ligand>
        <name>substrate</name>
    </ligand>
</feature>
<name>A0A3N4URA3_9BURK</name>
<sequence>MNAIDAQIASHEATVHALKGLIPTIAATGSALVATLRQGGKVLLCGNGGSAADAQHIAAELVGRFVRARPGLAAIALTTDTSALTAIANDFGYEQVFARQVQALGRSGDVLVAISTSGNSANVIAAVTQAQTLGMKVVGLLGGDGGALAARVDQALIVPSRETARVQECHILIGHIWCQMVDEAAVSEGWTS</sequence>
<dbReference type="HAMAP" id="MF_00067">
    <property type="entry name" value="GmhA"/>
    <property type="match status" value="1"/>
</dbReference>
<dbReference type="Proteomes" id="UP000272193">
    <property type="component" value="Unassembled WGS sequence"/>
</dbReference>
<dbReference type="EMBL" id="RKQL01000001">
    <property type="protein sequence ID" value="RPE72558.1"/>
    <property type="molecule type" value="Genomic_DNA"/>
</dbReference>
<evidence type="ECO:0000256" key="8">
    <source>
        <dbReference type="ARBA" id="ARBA00023235"/>
    </source>
</evidence>
<proteinExistence type="inferred from homology"/>
<organism evidence="12 13">
    <name type="scientific">Tibeticola sediminis</name>
    <dbReference type="NCBI Taxonomy" id="1917811"/>
    <lineage>
        <taxon>Bacteria</taxon>
        <taxon>Pseudomonadati</taxon>
        <taxon>Pseudomonadota</taxon>
        <taxon>Betaproteobacteria</taxon>
        <taxon>Burkholderiales</taxon>
        <taxon>Comamonadaceae</taxon>
        <taxon>Tibeticola</taxon>
    </lineage>
</organism>
<dbReference type="EC" id="5.3.1.28" evidence="10"/>
<dbReference type="CDD" id="cd05006">
    <property type="entry name" value="SIS_GmhA"/>
    <property type="match status" value="1"/>
</dbReference>
<evidence type="ECO:0000313" key="13">
    <source>
        <dbReference type="Proteomes" id="UP000272193"/>
    </source>
</evidence>